<evidence type="ECO:0000256" key="1">
    <source>
        <dbReference type="SAM" id="SignalP"/>
    </source>
</evidence>
<evidence type="ECO:0000313" key="3">
    <source>
        <dbReference type="Proteomes" id="UP001392437"/>
    </source>
</evidence>
<comment type="caution">
    <text evidence="2">The sequence shown here is derived from an EMBL/GenBank/DDBJ whole genome shotgun (WGS) entry which is preliminary data.</text>
</comment>
<reference evidence="2 3" key="1">
    <citation type="submission" date="2023-01" db="EMBL/GenBank/DDBJ databases">
        <title>Analysis of 21 Apiospora genomes using comparative genomics revels a genus with tremendous synthesis potential of carbohydrate active enzymes and secondary metabolites.</title>
        <authorList>
            <person name="Sorensen T."/>
        </authorList>
    </citation>
    <scope>NUCLEOTIDE SEQUENCE [LARGE SCALE GENOMIC DNA]</scope>
    <source>
        <strain evidence="2 3">CBS 117206</strain>
    </source>
</reference>
<proteinExistence type="predicted"/>
<sequence length="86" mass="9178">MQFTKLFIAVIASVSAVHALPAVEERETNADYNGECNGTKCNVWWQDIPCQAGTSTKQSGGGDGKKCLVKNFGPGQKAYAICPGRN</sequence>
<protein>
    <submittedName>
        <fullName evidence="2">Uncharacterized protein</fullName>
    </submittedName>
</protein>
<organism evidence="2 3">
    <name type="scientific">Apiospora kogelbergensis</name>
    <dbReference type="NCBI Taxonomy" id="1337665"/>
    <lineage>
        <taxon>Eukaryota</taxon>
        <taxon>Fungi</taxon>
        <taxon>Dikarya</taxon>
        <taxon>Ascomycota</taxon>
        <taxon>Pezizomycotina</taxon>
        <taxon>Sordariomycetes</taxon>
        <taxon>Xylariomycetidae</taxon>
        <taxon>Amphisphaeriales</taxon>
        <taxon>Apiosporaceae</taxon>
        <taxon>Apiospora</taxon>
    </lineage>
</organism>
<evidence type="ECO:0000313" key="2">
    <source>
        <dbReference type="EMBL" id="KAK8129426.1"/>
    </source>
</evidence>
<dbReference type="AlphaFoldDB" id="A0AAW0R6J6"/>
<accession>A0AAW0R6J6</accession>
<feature type="chain" id="PRO_5043597928" evidence="1">
    <location>
        <begin position="20"/>
        <end position="86"/>
    </location>
</feature>
<dbReference type="Proteomes" id="UP001392437">
    <property type="component" value="Unassembled WGS sequence"/>
</dbReference>
<gene>
    <name evidence="2" type="ORF">PG999_001806</name>
</gene>
<dbReference type="EMBL" id="JAQQWP010000002">
    <property type="protein sequence ID" value="KAK8129426.1"/>
    <property type="molecule type" value="Genomic_DNA"/>
</dbReference>
<feature type="signal peptide" evidence="1">
    <location>
        <begin position="1"/>
        <end position="19"/>
    </location>
</feature>
<keyword evidence="1" id="KW-0732">Signal</keyword>
<name>A0AAW0R6J6_9PEZI</name>
<keyword evidence="3" id="KW-1185">Reference proteome</keyword>